<sequence>MVLIDSNGVKINTSVKKDLAHQFDSFLTQGSSKILQNFSLNPSCGSYRTTIHPYINGFLWITHVKSCDDLPEALTGFEPVNYMDILDGTLSTDYLVDVIGQIVELTPIEVVSANGKETHKLTVELRNEKYDKSLYFLSYSYVMI</sequence>
<dbReference type="SUPFAM" id="SSF50249">
    <property type="entry name" value="Nucleic acid-binding proteins"/>
    <property type="match status" value="1"/>
</dbReference>
<name>A0A8D9I6F6_BRACM</name>
<evidence type="ECO:0000313" key="3">
    <source>
        <dbReference type="Proteomes" id="UP000694005"/>
    </source>
</evidence>
<dbReference type="AlphaFoldDB" id="A0A8D9I6F6"/>
<organism evidence="2 3">
    <name type="scientific">Brassica campestris</name>
    <name type="common">Field mustard</name>
    <dbReference type="NCBI Taxonomy" id="3711"/>
    <lineage>
        <taxon>Eukaryota</taxon>
        <taxon>Viridiplantae</taxon>
        <taxon>Streptophyta</taxon>
        <taxon>Embryophyta</taxon>
        <taxon>Tracheophyta</taxon>
        <taxon>Spermatophyta</taxon>
        <taxon>Magnoliopsida</taxon>
        <taxon>eudicotyledons</taxon>
        <taxon>Gunneridae</taxon>
        <taxon>Pentapetalae</taxon>
        <taxon>rosids</taxon>
        <taxon>malvids</taxon>
        <taxon>Brassicales</taxon>
        <taxon>Brassicaceae</taxon>
        <taxon>Brassiceae</taxon>
        <taxon>Brassica</taxon>
    </lineage>
</organism>
<gene>
    <name evidence="2" type="ORF">BRAPAZ1V2_A10P16020.2</name>
</gene>
<evidence type="ECO:0000313" key="2">
    <source>
        <dbReference type="EMBL" id="CAG7910356.1"/>
    </source>
</evidence>
<dbReference type="Gramene" id="A10p16020.2_BraZ1">
    <property type="protein sequence ID" value="A10p16020.2_BraZ1.CDS"/>
    <property type="gene ID" value="A10g16020.2_BraZ1"/>
</dbReference>
<feature type="domain" description="Replication protein A 70 kDa DNA-binding subunit B/D first OB fold" evidence="1">
    <location>
        <begin position="1"/>
        <end position="67"/>
    </location>
</feature>
<protein>
    <recommendedName>
        <fullName evidence="1">Replication protein A 70 kDa DNA-binding subunit B/D first OB fold domain-containing protein</fullName>
    </recommendedName>
</protein>
<reference evidence="2 3" key="1">
    <citation type="submission" date="2021-07" db="EMBL/GenBank/DDBJ databases">
        <authorList>
            <consortium name="Genoscope - CEA"/>
            <person name="William W."/>
        </authorList>
    </citation>
    <scope>NUCLEOTIDE SEQUENCE [LARGE SCALE GENOMIC DNA]</scope>
</reference>
<dbReference type="InterPro" id="IPR012340">
    <property type="entry name" value="NA-bd_OB-fold"/>
</dbReference>
<dbReference type="CDD" id="cd04480">
    <property type="entry name" value="RPA1_DBD_A_like"/>
    <property type="match status" value="1"/>
</dbReference>
<dbReference type="Gene3D" id="2.40.50.140">
    <property type="entry name" value="Nucleic acid-binding proteins"/>
    <property type="match status" value="2"/>
</dbReference>
<evidence type="ECO:0000259" key="1">
    <source>
        <dbReference type="Pfam" id="PF02721"/>
    </source>
</evidence>
<dbReference type="EMBL" id="LS974626">
    <property type="protein sequence ID" value="CAG7910356.1"/>
    <property type="molecule type" value="Genomic_DNA"/>
</dbReference>
<dbReference type="InterPro" id="IPR003871">
    <property type="entry name" value="RFA1B/D_OB_1st"/>
</dbReference>
<dbReference type="Pfam" id="PF02721">
    <property type="entry name" value="DUF223"/>
    <property type="match status" value="1"/>
</dbReference>
<dbReference type="Proteomes" id="UP000694005">
    <property type="component" value="Chromosome A10"/>
</dbReference>
<proteinExistence type="predicted"/>
<accession>A0A8D9I6F6</accession>